<feature type="region of interest" description="Disordered" evidence="3">
    <location>
        <begin position="536"/>
        <end position="569"/>
    </location>
</feature>
<feature type="compositionally biased region" description="Pro residues" evidence="3">
    <location>
        <begin position="85"/>
        <end position="94"/>
    </location>
</feature>
<accession>A0A3N4IDZ1</accession>
<dbReference type="Gene3D" id="1.10.10.440">
    <property type="entry name" value="FF domain"/>
    <property type="match status" value="2"/>
</dbReference>
<dbReference type="CDD" id="cd00201">
    <property type="entry name" value="WW"/>
    <property type="match status" value="1"/>
</dbReference>
<evidence type="ECO:0000259" key="5">
    <source>
        <dbReference type="PROSITE" id="PS51676"/>
    </source>
</evidence>
<dbReference type="OrthoDB" id="410044at2759"/>
<evidence type="ECO:0000313" key="7">
    <source>
        <dbReference type="Proteomes" id="UP000275078"/>
    </source>
</evidence>
<dbReference type="Pfam" id="PF00397">
    <property type="entry name" value="WW"/>
    <property type="match status" value="1"/>
</dbReference>
<dbReference type="InterPro" id="IPR036020">
    <property type="entry name" value="WW_dom_sf"/>
</dbReference>
<dbReference type="InterPro" id="IPR045148">
    <property type="entry name" value="TCRG1-like"/>
</dbReference>
<dbReference type="EMBL" id="ML119662">
    <property type="protein sequence ID" value="RPA83776.1"/>
    <property type="molecule type" value="Genomic_DNA"/>
</dbReference>
<evidence type="ECO:0008006" key="8">
    <source>
        <dbReference type="Google" id="ProtNLM"/>
    </source>
</evidence>
<protein>
    <recommendedName>
        <fullName evidence="8">WW domain-containing protein</fullName>
    </recommendedName>
</protein>
<feature type="compositionally biased region" description="Low complexity" evidence="3">
    <location>
        <begin position="221"/>
        <end position="245"/>
    </location>
</feature>
<organism evidence="6 7">
    <name type="scientific">Ascobolus immersus RN42</name>
    <dbReference type="NCBI Taxonomy" id="1160509"/>
    <lineage>
        <taxon>Eukaryota</taxon>
        <taxon>Fungi</taxon>
        <taxon>Dikarya</taxon>
        <taxon>Ascomycota</taxon>
        <taxon>Pezizomycotina</taxon>
        <taxon>Pezizomycetes</taxon>
        <taxon>Pezizales</taxon>
        <taxon>Ascobolaceae</taxon>
        <taxon>Ascobolus</taxon>
    </lineage>
</organism>
<dbReference type="PROSITE" id="PS01159">
    <property type="entry name" value="WW_DOMAIN_1"/>
    <property type="match status" value="1"/>
</dbReference>
<dbReference type="Pfam" id="PF01846">
    <property type="entry name" value="FF"/>
    <property type="match status" value="1"/>
</dbReference>
<dbReference type="PROSITE" id="PS51676">
    <property type="entry name" value="FF"/>
    <property type="match status" value="1"/>
</dbReference>
<dbReference type="InterPro" id="IPR036517">
    <property type="entry name" value="FF_domain_sf"/>
</dbReference>
<dbReference type="InterPro" id="IPR001202">
    <property type="entry name" value="WW_dom"/>
</dbReference>
<evidence type="ECO:0000256" key="2">
    <source>
        <dbReference type="SAM" id="Coils"/>
    </source>
</evidence>
<dbReference type="GO" id="GO:0003712">
    <property type="term" value="F:transcription coregulator activity"/>
    <property type="evidence" value="ECO:0007669"/>
    <property type="project" value="TreeGrafter"/>
</dbReference>
<gene>
    <name evidence="6" type="ORF">BJ508DRAFT_223434</name>
</gene>
<feature type="coiled-coil region" evidence="2">
    <location>
        <begin position="192"/>
        <end position="219"/>
    </location>
</feature>
<keyword evidence="1" id="KW-0677">Repeat</keyword>
<dbReference type="InterPro" id="IPR002713">
    <property type="entry name" value="FF_domain"/>
</dbReference>
<keyword evidence="2" id="KW-0175">Coiled coil</keyword>
<proteinExistence type="predicted"/>
<evidence type="ECO:0000256" key="1">
    <source>
        <dbReference type="ARBA" id="ARBA00022737"/>
    </source>
</evidence>
<dbReference type="SUPFAM" id="SSF51045">
    <property type="entry name" value="WW domain"/>
    <property type="match status" value="2"/>
</dbReference>
<dbReference type="Gene3D" id="2.20.70.10">
    <property type="match status" value="2"/>
</dbReference>
<evidence type="ECO:0000256" key="3">
    <source>
        <dbReference type="SAM" id="MobiDB-lite"/>
    </source>
</evidence>
<feature type="domain" description="WW" evidence="4">
    <location>
        <begin position="14"/>
        <end position="47"/>
    </location>
</feature>
<feature type="compositionally biased region" description="Basic and acidic residues" evidence="3">
    <location>
        <begin position="547"/>
        <end position="569"/>
    </location>
</feature>
<reference evidence="6 7" key="1">
    <citation type="journal article" date="2018" name="Nat. Ecol. Evol.">
        <title>Pezizomycetes genomes reveal the molecular basis of ectomycorrhizal truffle lifestyle.</title>
        <authorList>
            <person name="Murat C."/>
            <person name="Payen T."/>
            <person name="Noel B."/>
            <person name="Kuo A."/>
            <person name="Morin E."/>
            <person name="Chen J."/>
            <person name="Kohler A."/>
            <person name="Krizsan K."/>
            <person name="Balestrini R."/>
            <person name="Da Silva C."/>
            <person name="Montanini B."/>
            <person name="Hainaut M."/>
            <person name="Levati E."/>
            <person name="Barry K.W."/>
            <person name="Belfiori B."/>
            <person name="Cichocki N."/>
            <person name="Clum A."/>
            <person name="Dockter R.B."/>
            <person name="Fauchery L."/>
            <person name="Guy J."/>
            <person name="Iotti M."/>
            <person name="Le Tacon F."/>
            <person name="Lindquist E.A."/>
            <person name="Lipzen A."/>
            <person name="Malagnac F."/>
            <person name="Mello A."/>
            <person name="Molinier V."/>
            <person name="Miyauchi S."/>
            <person name="Poulain J."/>
            <person name="Riccioni C."/>
            <person name="Rubini A."/>
            <person name="Sitrit Y."/>
            <person name="Splivallo R."/>
            <person name="Traeger S."/>
            <person name="Wang M."/>
            <person name="Zifcakova L."/>
            <person name="Wipf D."/>
            <person name="Zambonelli A."/>
            <person name="Paolocci F."/>
            <person name="Nowrousian M."/>
            <person name="Ottonello S."/>
            <person name="Baldrian P."/>
            <person name="Spatafora J.W."/>
            <person name="Henrissat B."/>
            <person name="Nagy L.G."/>
            <person name="Aury J.M."/>
            <person name="Wincker P."/>
            <person name="Grigoriev I.V."/>
            <person name="Bonfante P."/>
            <person name="Martin F.M."/>
        </authorList>
    </citation>
    <scope>NUCLEOTIDE SEQUENCE [LARGE SCALE GENOMIC DNA]</scope>
    <source>
        <strain evidence="6 7">RN42</strain>
    </source>
</reference>
<feature type="compositionally biased region" description="Low complexity" evidence="3">
    <location>
        <begin position="64"/>
        <end position="81"/>
    </location>
</feature>
<keyword evidence="7" id="KW-1185">Reference proteome</keyword>
<feature type="compositionally biased region" description="Pro residues" evidence="3">
    <location>
        <begin position="52"/>
        <end position="63"/>
    </location>
</feature>
<dbReference type="Proteomes" id="UP000275078">
    <property type="component" value="Unassembled WGS sequence"/>
</dbReference>
<sequence length="616" mass="70227">MSSLPPRPPSTEHLPLAPGWTEHKAPTGHKYYYNAATKQSTYTRPVATGPSPVTPAPPPPPAFPAYSAYPQQQYQAPPRQSGPLPYVPFEPYQPPQKHEKRLATGAEAGYGLGLPTYKLEPTNTSSRTKKKGDSPKRKRVIPGAHPWVIVITKAGRQFVHNLDTRISLWKAPEEVQKWIDRMPEETEESRKEERIARRIRKAREGLQKMEEQRLQAMGRLQPAQAKAGAASATGANSTPAAASRAIGGGGGGEAAEFAAATERVFDNTPKAAEDDVDLDLASDEEYVYEEDEVEAKRAKMAHQDDQPVEFTEEDIAWQLAQMQEEGGEYEEEEYYEEEEQVDPMVAINTFKEMLLELNVNPYGTWDSELNKIIDDDRYTALDTTKKRKEVFLEWCKDRIAYLKAEKEKEKKIDPKIPYLNLLVEKATGKLYWPEFKRKYRKEQAMKDIKLSDKEREKLFRDYVSHLKISPALRENDLKKLLRSIPLSQLNASTTLTTLPDSILTDIRYHVFSPDPSKAPSTKLRDELITQHIATLGPAPENNEDEEAAKAKEEEKRKEMALREREERVRREKMKTMREIGAERMNLESSVREVEEAKRIRVGLRGYLDVPKEEGEE</sequence>
<dbReference type="SMART" id="SM00456">
    <property type="entry name" value="WW"/>
    <property type="match status" value="2"/>
</dbReference>
<feature type="region of interest" description="Disordered" evidence="3">
    <location>
        <begin position="1"/>
        <end position="22"/>
    </location>
</feature>
<dbReference type="PROSITE" id="PS50020">
    <property type="entry name" value="WW_DOMAIN_2"/>
    <property type="match status" value="2"/>
</dbReference>
<dbReference type="SMART" id="SM00441">
    <property type="entry name" value="FF"/>
    <property type="match status" value="2"/>
</dbReference>
<dbReference type="AlphaFoldDB" id="A0A3N4IDZ1"/>
<name>A0A3N4IDZ1_ASCIM</name>
<dbReference type="STRING" id="1160509.A0A3N4IDZ1"/>
<feature type="domain" description="FF" evidence="5">
    <location>
        <begin position="340"/>
        <end position="397"/>
    </location>
</feature>
<dbReference type="PANTHER" id="PTHR15377">
    <property type="entry name" value="TRANSCRIPTION ELONGATION REGULATOR 1"/>
    <property type="match status" value="1"/>
</dbReference>
<feature type="domain" description="WW" evidence="4">
    <location>
        <begin position="141"/>
        <end position="174"/>
    </location>
</feature>
<evidence type="ECO:0000259" key="4">
    <source>
        <dbReference type="PROSITE" id="PS50020"/>
    </source>
</evidence>
<feature type="region of interest" description="Disordered" evidence="3">
    <location>
        <begin position="43"/>
        <end position="140"/>
    </location>
</feature>
<feature type="region of interest" description="Disordered" evidence="3">
    <location>
        <begin position="221"/>
        <end position="253"/>
    </location>
</feature>
<evidence type="ECO:0000313" key="6">
    <source>
        <dbReference type="EMBL" id="RPA83776.1"/>
    </source>
</evidence>
<dbReference type="GO" id="GO:0070063">
    <property type="term" value="F:RNA polymerase binding"/>
    <property type="evidence" value="ECO:0007669"/>
    <property type="project" value="InterPro"/>
</dbReference>
<dbReference type="GO" id="GO:0005634">
    <property type="term" value="C:nucleus"/>
    <property type="evidence" value="ECO:0007669"/>
    <property type="project" value="TreeGrafter"/>
</dbReference>
<dbReference type="SUPFAM" id="SSF81698">
    <property type="entry name" value="FF domain"/>
    <property type="match status" value="1"/>
</dbReference>
<dbReference type="PANTHER" id="PTHR15377:SF3">
    <property type="entry name" value="WW DOMAIN-CONTAINING PROTEIN"/>
    <property type="match status" value="1"/>
</dbReference>